<proteinExistence type="predicted"/>
<dbReference type="Pfam" id="PF08814">
    <property type="entry name" value="XisH"/>
    <property type="match status" value="1"/>
</dbReference>
<dbReference type="Gene3D" id="3.40.1350.10">
    <property type="match status" value="1"/>
</dbReference>
<dbReference type="SUPFAM" id="SSF52980">
    <property type="entry name" value="Restriction endonuclease-like"/>
    <property type="match status" value="1"/>
</dbReference>
<reference evidence="2" key="1">
    <citation type="submission" date="2018-04" db="EMBL/GenBank/DDBJ databases">
        <authorList>
            <person name="Cornet L."/>
        </authorList>
    </citation>
    <scope>NUCLEOTIDE SEQUENCE [LARGE SCALE GENOMIC DNA]</scope>
</reference>
<name>A0A2W4U549_9CYAN</name>
<evidence type="ECO:0000313" key="1">
    <source>
        <dbReference type="EMBL" id="PZO12329.1"/>
    </source>
</evidence>
<dbReference type="Proteomes" id="UP000249354">
    <property type="component" value="Unassembled WGS sequence"/>
</dbReference>
<dbReference type="InterPro" id="IPR011335">
    <property type="entry name" value="Restrct_endonuc-II-like"/>
</dbReference>
<dbReference type="AlphaFoldDB" id="A0A2W4U549"/>
<comment type="caution">
    <text evidence="1">The sequence shown here is derived from an EMBL/GenBank/DDBJ whole genome shotgun (WGS) entry which is preliminary data.</text>
</comment>
<sequence length="138" mass="16463">MSRRDVFHESVRRGLEKEQWSISSDPLRLEWEDFKVKIDIAAERLIAAEREEEKIAVEVKSFISASPVSDFHVALGQFLNYRLMLEVKEPDRKLYLAVPLETYETFFQGEFMQVTTERHKLRILVYEPMLEEIVRWID</sequence>
<evidence type="ECO:0000313" key="2">
    <source>
        <dbReference type="Proteomes" id="UP000249354"/>
    </source>
</evidence>
<protein>
    <submittedName>
        <fullName evidence="1">Fatty-acid oxidation protein subunit alpha</fullName>
    </submittedName>
</protein>
<dbReference type="EMBL" id="QBMC01000152">
    <property type="protein sequence ID" value="PZO12329.1"/>
    <property type="molecule type" value="Genomic_DNA"/>
</dbReference>
<dbReference type="InterPro" id="IPR014919">
    <property type="entry name" value="XisH"/>
</dbReference>
<dbReference type="GO" id="GO:0003676">
    <property type="term" value="F:nucleic acid binding"/>
    <property type="evidence" value="ECO:0007669"/>
    <property type="project" value="InterPro"/>
</dbReference>
<accession>A0A2W4U549</accession>
<dbReference type="CDD" id="cd22366">
    <property type="entry name" value="XisH-like"/>
    <property type="match status" value="1"/>
</dbReference>
<dbReference type="InterPro" id="IPR011856">
    <property type="entry name" value="tRNA_endonuc-like_dom_sf"/>
</dbReference>
<gene>
    <name evidence="1" type="ORF">DCF25_17785</name>
</gene>
<reference evidence="1 2" key="2">
    <citation type="submission" date="2018-06" db="EMBL/GenBank/DDBJ databases">
        <title>Metagenomic assembly of (sub)arctic Cyanobacteria and their associated microbiome from non-axenic cultures.</title>
        <authorList>
            <person name="Baurain D."/>
        </authorList>
    </citation>
    <scope>NUCLEOTIDE SEQUENCE [LARGE SCALE GENOMIC DNA]</scope>
    <source>
        <strain evidence="1">ULC129bin1</strain>
    </source>
</reference>
<organism evidence="1 2">
    <name type="scientific">Leptolyngbya foveolarum</name>
    <dbReference type="NCBI Taxonomy" id="47253"/>
    <lineage>
        <taxon>Bacteria</taxon>
        <taxon>Bacillati</taxon>
        <taxon>Cyanobacteriota</taxon>
        <taxon>Cyanophyceae</taxon>
        <taxon>Leptolyngbyales</taxon>
        <taxon>Leptolyngbyaceae</taxon>
        <taxon>Leptolyngbya group</taxon>
        <taxon>Leptolyngbya</taxon>
    </lineage>
</organism>